<evidence type="ECO:0000256" key="6">
    <source>
        <dbReference type="SAM" id="Phobius"/>
    </source>
</evidence>
<organism evidence="7 8">
    <name type="scientific">Pseudomonas flexibilis</name>
    <dbReference type="NCBI Taxonomy" id="706570"/>
    <lineage>
        <taxon>Bacteria</taxon>
        <taxon>Pseudomonadati</taxon>
        <taxon>Pseudomonadota</taxon>
        <taxon>Gammaproteobacteria</taxon>
        <taxon>Pseudomonadales</taxon>
        <taxon>Pseudomonadaceae</taxon>
        <taxon>Pseudomonas</taxon>
    </lineage>
</organism>
<dbReference type="RefSeq" id="WP_039606209.1">
    <property type="nucleotide sequence ID" value="NZ_FMUP01000001.1"/>
</dbReference>
<feature type="transmembrane region" description="Helical" evidence="6">
    <location>
        <begin position="219"/>
        <end position="238"/>
    </location>
</feature>
<evidence type="ECO:0000256" key="1">
    <source>
        <dbReference type="ARBA" id="ARBA00004651"/>
    </source>
</evidence>
<dbReference type="PANTHER" id="PTHR30294:SF29">
    <property type="entry name" value="MULTIDRUG ABC TRANSPORTER PERMEASE YBHS-RELATED"/>
    <property type="match status" value="1"/>
</dbReference>
<feature type="transmembrane region" description="Helical" evidence="6">
    <location>
        <begin position="161"/>
        <end position="183"/>
    </location>
</feature>
<keyword evidence="4 6" id="KW-1133">Transmembrane helix</keyword>
<proteinExistence type="predicted"/>
<dbReference type="AlphaFoldDB" id="A0A0B3C2E7"/>
<dbReference type="PANTHER" id="PTHR30294">
    <property type="entry name" value="MEMBRANE COMPONENT OF ABC TRANSPORTER YHHJ-RELATED"/>
    <property type="match status" value="1"/>
</dbReference>
<dbReference type="GO" id="GO:0005886">
    <property type="term" value="C:plasma membrane"/>
    <property type="evidence" value="ECO:0007669"/>
    <property type="project" value="UniProtKB-SubCell"/>
</dbReference>
<feature type="transmembrane region" description="Helical" evidence="6">
    <location>
        <begin position="95"/>
        <end position="119"/>
    </location>
</feature>
<feature type="transmembrane region" description="Helical" evidence="6">
    <location>
        <begin position="131"/>
        <end position="149"/>
    </location>
</feature>
<keyword evidence="3 6" id="KW-0812">Transmembrane</keyword>
<sequence>MRQLSVIFKRELASYFATPLAYVFLMIFLVLSGVFTFYLGGFYERNQADLTVFFGFHPWLYLFLVPAIAMRLWAEERKSGTIELLMTLPISRAEAVAGKFLAAWVFSGLALLLTFPMVLTVNYLGEPDNGAILTGYLGSWLLAGSYLAVGGCMSALARNQVIAFILAVSVCFLFIVSGFPMVLDLFSAWAPQGLVDAVASLSFLVRFDAISKGVIDLRDLLYFLSFIAAWLAATAVVIDLKKAD</sequence>
<dbReference type="EMBL" id="JTAK01000002">
    <property type="protein sequence ID" value="KHO65677.1"/>
    <property type="molecule type" value="Genomic_DNA"/>
</dbReference>
<evidence type="ECO:0000313" key="7">
    <source>
        <dbReference type="EMBL" id="KHO65677.1"/>
    </source>
</evidence>
<gene>
    <name evidence="7" type="ORF">PT85_06400</name>
</gene>
<evidence type="ECO:0000256" key="5">
    <source>
        <dbReference type="ARBA" id="ARBA00023136"/>
    </source>
</evidence>
<keyword evidence="8" id="KW-1185">Reference proteome</keyword>
<evidence type="ECO:0000256" key="3">
    <source>
        <dbReference type="ARBA" id="ARBA00022692"/>
    </source>
</evidence>
<keyword evidence="5 6" id="KW-0472">Membrane</keyword>
<evidence type="ECO:0000256" key="2">
    <source>
        <dbReference type="ARBA" id="ARBA00022475"/>
    </source>
</evidence>
<comment type="caution">
    <text evidence="7">The sequence shown here is derived from an EMBL/GenBank/DDBJ whole genome shotgun (WGS) entry which is preliminary data.</text>
</comment>
<dbReference type="InterPro" id="IPR051449">
    <property type="entry name" value="ABC-2_transporter_component"/>
</dbReference>
<evidence type="ECO:0000313" key="8">
    <source>
        <dbReference type="Proteomes" id="UP000030980"/>
    </source>
</evidence>
<evidence type="ECO:0000256" key="4">
    <source>
        <dbReference type="ARBA" id="ARBA00022989"/>
    </source>
</evidence>
<dbReference type="GO" id="GO:0140359">
    <property type="term" value="F:ABC-type transporter activity"/>
    <property type="evidence" value="ECO:0007669"/>
    <property type="project" value="InterPro"/>
</dbReference>
<dbReference type="STRING" id="706570.PT85_06400"/>
<feature type="transmembrane region" description="Helical" evidence="6">
    <location>
        <begin position="52"/>
        <end position="74"/>
    </location>
</feature>
<comment type="subcellular location">
    <subcellularLocation>
        <location evidence="1">Cell membrane</location>
        <topology evidence="1">Multi-pass membrane protein</topology>
    </subcellularLocation>
</comment>
<feature type="transmembrane region" description="Helical" evidence="6">
    <location>
        <begin position="12"/>
        <end position="40"/>
    </location>
</feature>
<protein>
    <submittedName>
        <fullName evidence="7">ABC transporter permease</fullName>
    </submittedName>
</protein>
<dbReference type="Pfam" id="PF12679">
    <property type="entry name" value="ABC2_membrane_2"/>
    <property type="match status" value="1"/>
</dbReference>
<keyword evidence="2" id="KW-1003">Cell membrane</keyword>
<dbReference type="OrthoDB" id="9794512at2"/>
<accession>A0A0B3C2E7</accession>
<name>A0A0B3C2E7_9PSED</name>
<feature type="transmembrane region" description="Helical" evidence="6">
    <location>
        <begin position="189"/>
        <end position="207"/>
    </location>
</feature>
<reference evidence="7 8" key="1">
    <citation type="submission" date="2014-11" db="EMBL/GenBank/DDBJ databases">
        <title>Genome sequence of Pseudomonas tuomuerensis JCM 14085.</title>
        <authorList>
            <person name="Shin S.-K."/>
            <person name="Yi H."/>
        </authorList>
    </citation>
    <scope>NUCLEOTIDE SEQUENCE [LARGE SCALE GENOMIC DNA]</scope>
    <source>
        <strain evidence="7 8">JCM 14085</strain>
    </source>
</reference>
<dbReference type="Proteomes" id="UP000030980">
    <property type="component" value="Unassembled WGS sequence"/>
</dbReference>